<dbReference type="Proteomes" id="UP001175227">
    <property type="component" value="Unassembled WGS sequence"/>
</dbReference>
<keyword evidence="1" id="KW-0732">Signal</keyword>
<dbReference type="EMBL" id="JAUEPR010000015">
    <property type="protein sequence ID" value="KAK0477795.1"/>
    <property type="molecule type" value="Genomic_DNA"/>
</dbReference>
<feature type="chain" id="PRO_5041261611" evidence="1">
    <location>
        <begin position="24"/>
        <end position="166"/>
    </location>
</feature>
<gene>
    <name evidence="2" type="ORF">IW261DRAFT_1565576</name>
</gene>
<name>A0AA39UGE0_9AGAR</name>
<evidence type="ECO:0000313" key="3">
    <source>
        <dbReference type="Proteomes" id="UP001175227"/>
    </source>
</evidence>
<keyword evidence="3" id="KW-1185">Reference proteome</keyword>
<dbReference type="AlphaFoldDB" id="A0AA39UGE0"/>
<feature type="signal peptide" evidence="1">
    <location>
        <begin position="1"/>
        <end position="23"/>
    </location>
</feature>
<proteinExistence type="predicted"/>
<reference evidence="2" key="1">
    <citation type="submission" date="2023-06" db="EMBL/GenBank/DDBJ databases">
        <authorList>
            <consortium name="Lawrence Berkeley National Laboratory"/>
            <person name="Ahrendt S."/>
            <person name="Sahu N."/>
            <person name="Indic B."/>
            <person name="Wong-Bajracharya J."/>
            <person name="Merenyi Z."/>
            <person name="Ke H.-M."/>
            <person name="Monk M."/>
            <person name="Kocsube S."/>
            <person name="Drula E."/>
            <person name="Lipzen A."/>
            <person name="Balint B."/>
            <person name="Henrissat B."/>
            <person name="Andreopoulos B."/>
            <person name="Martin F.M."/>
            <person name="Harder C.B."/>
            <person name="Rigling D."/>
            <person name="Ford K.L."/>
            <person name="Foster G.D."/>
            <person name="Pangilinan J."/>
            <person name="Papanicolaou A."/>
            <person name="Barry K."/>
            <person name="LaButti K."/>
            <person name="Viragh M."/>
            <person name="Koriabine M."/>
            <person name="Yan M."/>
            <person name="Riley R."/>
            <person name="Champramary S."/>
            <person name="Plett K.L."/>
            <person name="Tsai I.J."/>
            <person name="Slot J."/>
            <person name="Sipos G."/>
            <person name="Plett J."/>
            <person name="Nagy L.G."/>
            <person name="Grigoriev I.V."/>
        </authorList>
    </citation>
    <scope>NUCLEOTIDE SEQUENCE</scope>
    <source>
        <strain evidence="2">ICMP 16352</strain>
    </source>
</reference>
<organism evidence="2 3">
    <name type="scientific">Armillaria novae-zelandiae</name>
    <dbReference type="NCBI Taxonomy" id="153914"/>
    <lineage>
        <taxon>Eukaryota</taxon>
        <taxon>Fungi</taxon>
        <taxon>Dikarya</taxon>
        <taxon>Basidiomycota</taxon>
        <taxon>Agaricomycotina</taxon>
        <taxon>Agaricomycetes</taxon>
        <taxon>Agaricomycetidae</taxon>
        <taxon>Agaricales</taxon>
        <taxon>Marasmiineae</taxon>
        <taxon>Physalacriaceae</taxon>
        <taxon>Armillaria</taxon>
    </lineage>
</organism>
<protein>
    <submittedName>
        <fullName evidence="2">Uncharacterized protein</fullName>
    </submittedName>
</protein>
<evidence type="ECO:0000256" key="1">
    <source>
        <dbReference type="SAM" id="SignalP"/>
    </source>
</evidence>
<evidence type="ECO:0000313" key="2">
    <source>
        <dbReference type="EMBL" id="KAK0477795.1"/>
    </source>
</evidence>
<comment type="caution">
    <text evidence="2">The sequence shown here is derived from an EMBL/GenBank/DDBJ whole genome shotgun (WGS) entry which is preliminary data.</text>
</comment>
<sequence length="166" mass="18166">MNLLAASIVVLTVTCLWTASIKASQVPKGMPIEMVHALANMLSSRSHSHLLGSTSLVILGEAETGDRPQLLDLLVPVTTGEGGTLPSGHILRKSYKGPAMGSFTVERPEHLAKLESALMGDVLMLQHTLYAAEKQRAFLLDELERVQHAEELSKCTELEMQQCRRH</sequence>
<accession>A0AA39UGE0</accession>